<evidence type="ECO:0000256" key="1">
    <source>
        <dbReference type="SAM" id="MobiDB-lite"/>
    </source>
</evidence>
<protein>
    <submittedName>
        <fullName evidence="2">Uncharacterized protein</fullName>
    </submittedName>
</protein>
<dbReference type="AlphaFoldDB" id="A0A4U6QEY8"/>
<dbReference type="RefSeq" id="WP_137450289.1">
    <property type="nucleotide sequence ID" value="NZ_SZZH01000003.1"/>
</dbReference>
<evidence type="ECO:0000313" key="2">
    <source>
        <dbReference type="EMBL" id="TKV58628.1"/>
    </source>
</evidence>
<name>A0A4U6QEY8_9ACTN</name>
<evidence type="ECO:0000313" key="3">
    <source>
        <dbReference type="Proteomes" id="UP000306985"/>
    </source>
</evidence>
<feature type="compositionally biased region" description="Basic residues" evidence="1">
    <location>
        <begin position="22"/>
        <end position="33"/>
    </location>
</feature>
<feature type="region of interest" description="Disordered" evidence="1">
    <location>
        <begin position="1"/>
        <end position="33"/>
    </location>
</feature>
<organism evidence="2 3">
    <name type="scientific">Nakamurella flava</name>
    <dbReference type="NCBI Taxonomy" id="2576308"/>
    <lineage>
        <taxon>Bacteria</taxon>
        <taxon>Bacillati</taxon>
        <taxon>Actinomycetota</taxon>
        <taxon>Actinomycetes</taxon>
        <taxon>Nakamurellales</taxon>
        <taxon>Nakamurellaceae</taxon>
        <taxon>Nakamurella</taxon>
    </lineage>
</organism>
<dbReference type="EMBL" id="SZZH01000003">
    <property type="protein sequence ID" value="TKV58628.1"/>
    <property type="molecule type" value="Genomic_DNA"/>
</dbReference>
<sequence length="103" mass="11300">MRKHRRAIRIRSGGRTAAGGGRKCRGRPGHRHRQSFLREQVTSTVGTFDLQGPDRSTTTFTVTQQDGVARDWEVGLTLPDDPAVDASQSGIPDLEVTVRMVDG</sequence>
<dbReference type="Proteomes" id="UP000306985">
    <property type="component" value="Unassembled WGS sequence"/>
</dbReference>
<accession>A0A4U6QEY8</accession>
<keyword evidence="3" id="KW-1185">Reference proteome</keyword>
<reference evidence="2 3" key="1">
    <citation type="submission" date="2019-05" db="EMBL/GenBank/DDBJ databases">
        <title>Nakamurella sp. N5BH11, whole genome shotgun sequence.</title>
        <authorList>
            <person name="Tuo L."/>
        </authorList>
    </citation>
    <scope>NUCLEOTIDE SEQUENCE [LARGE SCALE GENOMIC DNA]</scope>
    <source>
        <strain evidence="2 3">N5BH11</strain>
    </source>
</reference>
<gene>
    <name evidence="2" type="ORF">FDO65_13960</name>
</gene>
<proteinExistence type="predicted"/>
<comment type="caution">
    <text evidence="2">The sequence shown here is derived from an EMBL/GenBank/DDBJ whole genome shotgun (WGS) entry which is preliminary data.</text>
</comment>